<dbReference type="Pfam" id="PF00072">
    <property type="entry name" value="Response_reg"/>
    <property type="match status" value="1"/>
</dbReference>
<keyword evidence="3 8" id="KW-0238">DNA-binding</keyword>
<name>A0A919IIJ9_9ACTN</name>
<dbReference type="EMBL" id="BOMH01000030">
    <property type="protein sequence ID" value="GID66123.1"/>
    <property type="molecule type" value="Genomic_DNA"/>
</dbReference>
<dbReference type="AlphaFoldDB" id="A0A919IIJ9"/>
<keyword evidence="2" id="KW-0805">Transcription regulation</keyword>
<dbReference type="Proteomes" id="UP000619479">
    <property type="component" value="Unassembled WGS sequence"/>
</dbReference>
<keyword evidence="4" id="KW-0804">Transcription</keyword>
<evidence type="ECO:0000256" key="3">
    <source>
        <dbReference type="ARBA" id="ARBA00023125"/>
    </source>
</evidence>
<feature type="domain" description="Response regulatory" evidence="7">
    <location>
        <begin position="1"/>
        <end position="118"/>
    </location>
</feature>
<dbReference type="PROSITE" id="PS50110">
    <property type="entry name" value="RESPONSE_REGULATORY"/>
    <property type="match status" value="1"/>
</dbReference>
<dbReference type="InterPro" id="IPR000792">
    <property type="entry name" value="Tscrpt_reg_LuxR_C"/>
</dbReference>
<evidence type="ECO:0000259" key="6">
    <source>
        <dbReference type="PROSITE" id="PS50043"/>
    </source>
</evidence>
<dbReference type="GO" id="GO:0003677">
    <property type="term" value="F:DNA binding"/>
    <property type="evidence" value="ECO:0007669"/>
    <property type="project" value="UniProtKB-KW"/>
</dbReference>
<dbReference type="SMART" id="SM00421">
    <property type="entry name" value="HTH_LUXR"/>
    <property type="match status" value="1"/>
</dbReference>
<evidence type="ECO:0000256" key="5">
    <source>
        <dbReference type="PROSITE-ProRule" id="PRU00169"/>
    </source>
</evidence>
<dbReference type="InterPro" id="IPR016032">
    <property type="entry name" value="Sig_transdc_resp-reg_C-effctor"/>
</dbReference>
<dbReference type="SMART" id="SM00448">
    <property type="entry name" value="REC"/>
    <property type="match status" value="1"/>
</dbReference>
<dbReference type="InterPro" id="IPR058245">
    <property type="entry name" value="NreC/VraR/RcsB-like_REC"/>
</dbReference>
<dbReference type="GO" id="GO:0000160">
    <property type="term" value="P:phosphorelay signal transduction system"/>
    <property type="evidence" value="ECO:0007669"/>
    <property type="project" value="InterPro"/>
</dbReference>
<dbReference type="SUPFAM" id="SSF52172">
    <property type="entry name" value="CheY-like"/>
    <property type="match status" value="1"/>
</dbReference>
<dbReference type="InterPro" id="IPR039420">
    <property type="entry name" value="WalR-like"/>
</dbReference>
<evidence type="ECO:0000256" key="1">
    <source>
        <dbReference type="ARBA" id="ARBA00022553"/>
    </source>
</evidence>
<evidence type="ECO:0000256" key="4">
    <source>
        <dbReference type="ARBA" id="ARBA00023163"/>
    </source>
</evidence>
<dbReference type="CDD" id="cd06170">
    <property type="entry name" value="LuxR_C_like"/>
    <property type="match status" value="1"/>
</dbReference>
<evidence type="ECO:0000259" key="7">
    <source>
        <dbReference type="PROSITE" id="PS50110"/>
    </source>
</evidence>
<evidence type="ECO:0000256" key="2">
    <source>
        <dbReference type="ARBA" id="ARBA00023015"/>
    </source>
</evidence>
<dbReference type="InterPro" id="IPR011006">
    <property type="entry name" value="CheY-like_superfamily"/>
</dbReference>
<dbReference type="PANTHER" id="PTHR43214">
    <property type="entry name" value="TWO-COMPONENT RESPONSE REGULATOR"/>
    <property type="match status" value="1"/>
</dbReference>
<gene>
    <name evidence="8" type="ORF">Acy02nite_40040</name>
</gene>
<evidence type="ECO:0000313" key="8">
    <source>
        <dbReference type="EMBL" id="GID66123.1"/>
    </source>
</evidence>
<comment type="caution">
    <text evidence="8">The sequence shown here is derived from an EMBL/GenBank/DDBJ whole genome shotgun (WGS) entry which is preliminary data.</text>
</comment>
<dbReference type="InterPro" id="IPR001789">
    <property type="entry name" value="Sig_transdc_resp-reg_receiver"/>
</dbReference>
<reference evidence="8" key="1">
    <citation type="submission" date="2021-01" db="EMBL/GenBank/DDBJ databases">
        <title>Whole genome shotgun sequence of Actinoplanes cyaneus NBRC 14990.</title>
        <authorList>
            <person name="Komaki H."/>
            <person name="Tamura T."/>
        </authorList>
    </citation>
    <scope>NUCLEOTIDE SEQUENCE</scope>
    <source>
        <strain evidence="8">NBRC 14990</strain>
    </source>
</reference>
<dbReference type="PRINTS" id="PR00038">
    <property type="entry name" value="HTHLUXR"/>
</dbReference>
<organism evidence="8 9">
    <name type="scientific">Actinoplanes cyaneus</name>
    <dbReference type="NCBI Taxonomy" id="52696"/>
    <lineage>
        <taxon>Bacteria</taxon>
        <taxon>Bacillati</taxon>
        <taxon>Actinomycetota</taxon>
        <taxon>Actinomycetes</taxon>
        <taxon>Micromonosporales</taxon>
        <taxon>Micromonosporaceae</taxon>
        <taxon>Actinoplanes</taxon>
    </lineage>
</organism>
<dbReference type="SUPFAM" id="SSF46894">
    <property type="entry name" value="C-terminal effector domain of the bipartite response regulators"/>
    <property type="match status" value="1"/>
</dbReference>
<feature type="modified residue" description="4-aspartylphosphate" evidence="5">
    <location>
        <position position="51"/>
    </location>
</feature>
<dbReference type="GO" id="GO:0006355">
    <property type="term" value="P:regulation of DNA-templated transcription"/>
    <property type="evidence" value="ECO:0007669"/>
    <property type="project" value="InterPro"/>
</dbReference>
<dbReference type="PROSITE" id="PS50043">
    <property type="entry name" value="HTH_LUXR_2"/>
    <property type="match status" value="1"/>
</dbReference>
<dbReference type="PANTHER" id="PTHR43214:SF24">
    <property type="entry name" value="TRANSCRIPTIONAL REGULATORY PROTEIN NARL-RELATED"/>
    <property type="match status" value="1"/>
</dbReference>
<keyword evidence="9" id="KW-1185">Reference proteome</keyword>
<proteinExistence type="predicted"/>
<dbReference type="Gene3D" id="3.40.50.2300">
    <property type="match status" value="1"/>
</dbReference>
<protein>
    <submittedName>
        <fullName evidence="8">DNA-binding response regulator</fullName>
    </submittedName>
</protein>
<accession>A0A919IIJ9</accession>
<sequence>MLIADDQEMVRRGLRVILDDEPEFEVVGEAGDGIEALRLARRLRPDVCLVDIRMPGMDGVEVTRALAGPGVRDPLRVVVVTTFGEDEYVDGALRAGAAGFLLKGASQQLLVEAVRAAHRGEALISPEVTARLVRELNATRPAPGTIRHSLTDRELAVAREIARARTNPEIAKVLFISLSTVKGHVASIQNKLGLSNRVAITNWVRDNGLSGEIPAPGRVSPGAE</sequence>
<keyword evidence="1 5" id="KW-0597">Phosphoprotein</keyword>
<feature type="domain" description="HTH luxR-type" evidence="6">
    <location>
        <begin position="143"/>
        <end position="208"/>
    </location>
</feature>
<dbReference type="Pfam" id="PF00196">
    <property type="entry name" value="GerE"/>
    <property type="match status" value="1"/>
</dbReference>
<dbReference type="CDD" id="cd17535">
    <property type="entry name" value="REC_NarL-like"/>
    <property type="match status" value="1"/>
</dbReference>
<evidence type="ECO:0000313" key="9">
    <source>
        <dbReference type="Proteomes" id="UP000619479"/>
    </source>
</evidence>